<dbReference type="Pfam" id="PF01502">
    <property type="entry name" value="PRA-CH"/>
    <property type="match status" value="1"/>
</dbReference>
<evidence type="ECO:0000256" key="8">
    <source>
        <dbReference type="ARBA" id="ARBA00022605"/>
    </source>
</evidence>
<evidence type="ECO:0000256" key="10">
    <source>
        <dbReference type="ARBA" id="ARBA00023102"/>
    </source>
</evidence>
<dbReference type="InterPro" id="IPR038019">
    <property type="entry name" value="PRib_AMP_CycHydrolase_sf"/>
</dbReference>
<dbReference type="InterPro" id="IPR026660">
    <property type="entry name" value="PRA-CH"/>
</dbReference>
<comment type="pathway">
    <text evidence="4">Amino-acid biosynthesis; L-histidine biosynthesis; L-histidine from 5-phospho-alpha-D-ribose 1-diphosphate: step 2/9.</text>
</comment>
<dbReference type="Proteomes" id="UP000640333">
    <property type="component" value="Unassembled WGS sequence"/>
</dbReference>
<dbReference type="Gene3D" id="3.10.20.810">
    <property type="entry name" value="Phosphoribosyl-AMP cyclohydrolase"/>
    <property type="match status" value="1"/>
</dbReference>
<evidence type="ECO:0000256" key="11">
    <source>
        <dbReference type="HAMAP-Rule" id="MF_01021"/>
    </source>
</evidence>
<dbReference type="GO" id="GO:0000287">
    <property type="term" value="F:magnesium ion binding"/>
    <property type="evidence" value="ECO:0007669"/>
    <property type="project" value="UniProtKB-UniRule"/>
</dbReference>
<dbReference type="EMBL" id="JADEYS010000011">
    <property type="protein sequence ID" value="MBE9397997.1"/>
    <property type="molecule type" value="Genomic_DNA"/>
</dbReference>
<comment type="caution">
    <text evidence="13">The sequence shown here is derived from an EMBL/GenBank/DDBJ whole genome shotgun (WGS) entry which is preliminary data.</text>
</comment>
<dbReference type="GO" id="GO:0004635">
    <property type="term" value="F:phosphoribosyl-AMP cyclohydrolase activity"/>
    <property type="evidence" value="ECO:0007669"/>
    <property type="project" value="UniProtKB-UniRule"/>
</dbReference>
<accession>A0A8J7FBP5</accession>
<evidence type="ECO:0000256" key="4">
    <source>
        <dbReference type="ARBA" id="ARBA00005204"/>
    </source>
</evidence>
<evidence type="ECO:0000256" key="3">
    <source>
        <dbReference type="ARBA" id="ARBA00005169"/>
    </source>
</evidence>
<evidence type="ECO:0000256" key="9">
    <source>
        <dbReference type="ARBA" id="ARBA00022801"/>
    </source>
</evidence>
<comment type="cofactor">
    <cofactor evidence="11">
        <name>Mg(2+)</name>
        <dbReference type="ChEBI" id="CHEBI:18420"/>
    </cofactor>
    <text evidence="11">Binds 1 Mg(2+) ion per subunit.</text>
</comment>
<comment type="pathway">
    <text evidence="3 11">Amino-acid biosynthesis; L-histidine biosynthesis; L-histidine from 5-phospho-alpha-D-ribose 1-diphosphate: step 3/9.</text>
</comment>
<dbReference type="RefSeq" id="WP_193953624.1">
    <property type="nucleotide sequence ID" value="NZ_JADEYS010000011.1"/>
</dbReference>
<gene>
    <name evidence="11 13" type="primary">hisI</name>
    <name evidence="13" type="ORF">IOQ59_12080</name>
</gene>
<keyword evidence="9 11" id="KW-0378">Hydrolase</keyword>
<comment type="similarity">
    <text evidence="11">Belongs to the PRA-CH family.</text>
</comment>
<keyword evidence="11" id="KW-0460">Magnesium</keyword>
<proteinExistence type="inferred from homology"/>
<feature type="binding site" evidence="11">
    <location>
        <position position="113"/>
    </location>
    <ligand>
        <name>Zn(2+)</name>
        <dbReference type="ChEBI" id="CHEBI:29105"/>
        <note>ligand shared between dimeric partners</note>
    </ligand>
</feature>
<comment type="function">
    <text evidence="11">Catalyzes the hydrolysis of the adenine ring of phosphoribosyl-AMP.</text>
</comment>
<keyword evidence="8 11" id="KW-0028">Amino-acid biosynthesis</keyword>
<comment type="similarity">
    <text evidence="6">In the N-terminal section; belongs to the PRA-CH family.</text>
</comment>
<dbReference type="HAMAP" id="MF_01021">
    <property type="entry name" value="HisI"/>
    <property type="match status" value="1"/>
</dbReference>
<evidence type="ECO:0000313" key="14">
    <source>
        <dbReference type="Proteomes" id="UP000640333"/>
    </source>
</evidence>
<dbReference type="PANTHER" id="PTHR42945:SF1">
    <property type="entry name" value="HISTIDINE BIOSYNTHESIS BIFUNCTIONAL PROTEIN HIS7"/>
    <property type="match status" value="1"/>
</dbReference>
<keyword evidence="10 11" id="KW-0368">Histidine biosynthesis</keyword>
<evidence type="ECO:0000259" key="12">
    <source>
        <dbReference type="Pfam" id="PF01502"/>
    </source>
</evidence>
<dbReference type="GO" id="GO:0000105">
    <property type="term" value="P:L-histidine biosynthetic process"/>
    <property type="evidence" value="ECO:0007669"/>
    <property type="project" value="UniProtKB-UniRule"/>
</dbReference>
<dbReference type="GO" id="GO:0004636">
    <property type="term" value="F:phosphoribosyl-ATP diphosphatase activity"/>
    <property type="evidence" value="ECO:0007669"/>
    <property type="project" value="UniProtKB-EC"/>
</dbReference>
<dbReference type="UniPathway" id="UPA00031">
    <property type="reaction ID" value="UER00008"/>
</dbReference>
<dbReference type="PANTHER" id="PTHR42945">
    <property type="entry name" value="HISTIDINE BIOSYNTHESIS BIFUNCTIONAL PROTEIN"/>
    <property type="match status" value="1"/>
</dbReference>
<feature type="binding site" evidence="11">
    <location>
        <position position="120"/>
    </location>
    <ligand>
        <name>Zn(2+)</name>
        <dbReference type="ChEBI" id="CHEBI:29105"/>
        <note>ligand shared between dimeric partners</note>
    </ligand>
</feature>
<protein>
    <recommendedName>
        <fullName evidence="11">Phosphoribosyl-AMP cyclohydrolase</fullName>
        <shortName evidence="11">PRA-CH</shortName>
        <ecNumber evidence="11">3.5.4.19</ecNumber>
    </recommendedName>
</protein>
<dbReference type="NCBIfam" id="NF000768">
    <property type="entry name" value="PRK00051.1"/>
    <property type="match status" value="1"/>
</dbReference>
<keyword evidence="11" id="KW-0479">Metal-binding</keyword>
<comment type="catalytic activity">
    <reaction evidence="2">
        <text>1-(5-phospho-beta-D-ribosyl)-ATP + H2O = 1-(5-phospho-beta-D-ribosyl)-5'-AMP + diphosphate + H(+)</text>
        <dbReference type="Rhea" id="RHEA:22828"/>
        <dbReference type="ChEBI" id="CHEBI:15377"/>
        <dbReference type="ChEBI" id="CHEBI:15378"/>
        <dbReference type="ChEBI" id="CHEBI:33019"/>
        <dbReference type="ChEBI" id="CHEBI:59457"/>
        <dbReference type="ChEBI" id="CHEBI:73183"/>
        <dbReference type="EC" id="3.6.1.31"/>
    </reaction>
</comment>
<evidence type="ECO:0000256" key="5">
    <source>
        <dbReference type="ARBA" id="ARBA00007731"/>
    </source>
</evidence>
<dbReference type="GO" id="GO:0008270">
    <property type="term" value="F:zinc ion binding"/>
    <property type="evidence" value="ECO:0007669"/>
    <property type="project" value="UniProtKB-UniRule"/>
</dbReference>
<evidence type="ECO:0000256" key="6">
    <source>
        <dbReference type="ARBA" id="ARBA00008299"/>
    </source>
</evidence>
<comment type="subunit">
    <text evidence="11">Homodimer.</text>
</comment>
<feature type="binding site" evidence="11">
    <location>
        <position position="96"/>
    </location>
    <ligand>
        <name>Mg(2+)</name>
        <dbReference type="ChEBI" id="CHEBI:18420"/>
    </ligand>
</feature>
<evidence type="ECO:0000256" key="7">
    <source>
        <dbReference type="ARBA" id="ARBA00022490"/>
    </source>
</evidence>
<sequence>MTRAFFQKIEPSPQGTEFPQDEFLDQLAWTADGLIPVITQQHDSGEVLMMAWMNRESLDLSLRTGWVTYWSRSRDQLWKKGESSGHLQRLIELRADCDGDTLLCLADQKAGACHTGRDNCFYFSFSPGEQVVRVNQTMPSVESGGESGDE</sequence>
<feature type="binding site" evidence="11">
    <location>
        <position position="100"/>
    </location>
    <ligand>
        <name>Mg(2+)</name>
        <dbReference type="ChEBI" id="CHEBI:18420"/>
    </ligand>
</feature>
<dbReference type="FunFam" id="3.10.20.810:FF:000001">
    <property type="entry name" value="Histidine biosynthesis bifunctional protein HisIE"/>
    <property type="match status" value="1"/>
</dbReference>
<dbReference type="AlphaFoldDB" id="A0A8J7FBP5"/>
<evidence type="ECO:0000256" key="2">
    <source>
        <dbReference type="ARBA" id="ARBA00001460"/>
    </source>
</evidence>
<feature type="binding site" evidence="11">
    <location>
        <position position="97"/>
    </location>
    <ligand>
        <name>Zn(2+)</name>
        <dbReference type="ChEBI" id="CHEBI:29105"/>
        <note>ligand shared between dimeric partners</note>
    </ligand>
</feature>
<dbReference type="InterPro" id="IPR002496">
    <property type="entry name" value="PRib_AMP_CycHydrolase_dom"/>
</dbReference>
<comment type="catalytic activity">
    <reaction evidence="1 11">
        <text>1-(5-phospho-beta-D-ribosyl)-5'-AMP + H2O = 1-(5-phospho-beta-D-ribosyl)-5-[(5-phospho-beta-D-ribosylamino)methylideneamino]imidazole-4-carboxamide</text>
        <dbReference type="Rhea" id="RHEA:20049"/>
        <dbReference type="ChEBI" id="CHEBI:15377"/>
        <dbReference type="ChEBI" id="CHEBI:58435"/>
        <dbReference type="ChEBI" id="CHEBI:59457"/>
        <dbReference type="EC" id="3.5.4.19"/>
    </reaction>
</comment>
<evidence type="ECO:0000256" key="1">
    <source>
        <dbReference type="ARBA" id="ARBA00000024"/>
    </source>
</evidence>
<comment type="cofactor">
    <cofactor evidence="11">
        <name>Zn(2+)</name>
        <dbReference type="ChEBI" id="CHEBI:29105"/>
    </cofactor>
    <text evidence="11">Binds 1 zinc ion per subunit.</text>
</comment>
<organism evidence="13 14">
    <name type="scientific">Pontibacterium sinense</name>
    <dbReference type="NCBI Taxonomy" id="2781979"/>
    <lineage>
        <taxon>Bacteria</taxon>
        <taxon>Pseudomonadati</taxon>
        <taxon>Pseudomonadota</taxon>
        <taxon>Gammaproteobacteria</taxon>
        <taxon>Oceanospirillales</taxon>
        <taxon>Oceanospirillaceae</taxon>
        <taxon>Pontibacterium</taxon>
    </lineage>
</organism>
<name>A0A8J7FBP5_9GAMM</name>
<feature type="domain" description="Phosphoribosyl-AMP cyclohydrolase" evidence="12">
    <location>
        <begin position="49"/>
        <end position="122"/>
    </location>
</feature>
<dbReference type="SUPFAM" id="SSF141734">
    <property type="entry name" value="HisI-like"/>
    <property type="match status" value="1"/>
</dbReference>
<dbReference type="EC" id="3.5.4.19" evidence="11"/>
<dbReference type="GO" id="GO:0005737">
    <property type="term" value="C:cytoplasm"/>
    <property type="evidence" value="ECO:0007669"/>
    <property type="project" value="UniProtKB-SubCell"/>
</dbReference>
<keyword evidence="11" id="KW-0862">Zinc</keyword>
<evidence type="ECO:0000313" key="13">
    <source>
        <dbReference type="EMBL" id="MBE9397997.1"/>
    </source>
</evidence>
<feature type="binding site" evidence="11">
    <location>
        <position position="98"/>
    </location>
    <ligand>
        <name>Mg(2+)</name>
        <dbReference type="ChEBI" id="CHEBI:18420"/>
    </ligand>
</feature>
<keyword evidence="7 11" id="KW-0963">Cytoplasm</keyword>
<comment type="similarity">
    <text evidence="5">In the C-terminal section; belongs to the PRA-PH family.</text>
</comment>
<comment type="subcellular location">
    <subcellularLocation>
        <location evidence="11">Cytoplasm</location>
    </subcellularLocation>
</comment>
<keyword evidence="14" id="KW-1185">Reference proteome</keyword>
<reference evidence="13" key="1">
    <citation type="submission" date="2020-10" db="EMBL/GenBank/DDBJ databases">
        <title>Bacterium isolated from coastal waters sediment.</title>
        <authorList>
            <person name="Chen R.-J."/>
            <person name="Lu D.-C."/>
            <person name="Zhu K.-L."/>
            <person name="Du Z.-J."/>
        </authorList>
    </citation>
    <scope>NUCLEOTIDE SEQUENCE</scope>
    <source>
        <strain evidence="13">N1Y112</strain>
    </source>
</reference>